<keyword evidence="3" id="KW-1185">Reference proteome</keyword>
<dbReference type="EMBL" id="JAIGNK010000003">
    <property type="protein sequence ID" value="MBX7458992.1"/>
    <property type="molecule type" value="Genomic_DNA"/>
</dbReference>
<proteinExistence type="predicted"/>
<evidence type="ECO:0008006" key="4">
    <source>
        <dbReference type="Google" id="ProtNLM"/>
    </source>
</evidence>
<protein>
    <recommendedName>
        <fullName evidence="4">Energy transducer TonB</fullName>
    </recommendedName>
</protein>
<evidence type="ECO:0000256" key="1">
    <source>
        <dbReference type="SAM" id="MobiDB-lite"/>
    </source>
</evidence>
<organism evidence="2 3">
    <name type="scientific">Qipengyuania polymorpha</name>
    <dbReference type="NCBI Taxonomy" id="2867234"/>
    <lineage>
        <taxon>Bacteria</taxon>
        <taxon>Pseudomonadati</taxon>
        <taxon>Pseudomonadota</taxon>
        <taxon>Alphaproteobacteria</taxon>
        <taxon>Sphingomonadales</taxon>
        <taxon>Erythrobacteraceae</taxon>
        <taxon>Qipengyuania</taxon>
    </lineage>
</organism>
<evidence type="ECO:0000313" key="3">
    <source>
        <dbReference type="Proteomes" id="UP000783253"/>
    </source>
</evidence>
<evidence type="ECO:0000313" key="2">
    <source>
        <dbReference type="EMBL" id="MBX7458992.1"/>
    </source>
</evidence>
<dbReference type="Proteomes" id="UP000783253">
    <property type="component" value="Unassembled WGS sequence"/>
</dbReference>
<reference evidence="2 3" key="1">
    <citation type="submission" date="2021-08" db="EMBL/GenBank/DDBJ databases">
        <title>Comparative Genomics Analysis of the Genus Qipengyuania Reveals Extensive Genetic Diversity and Metabolic Versatility, Including the Description of Fifteen Novel Species.</title>
        <authorList>
            <person name="Liu Y."/>
        </authorList>
    </citation>
    <scope>NUCLEOTIDE SEQUENCE [LARGE SCALE GENOMIC DNA]</scope>
    <source>
        <strain evidence="2 3">1NDH17</strain>
    </source>
</reference>
<name>A0ABS7IZJ1_9SPHN</name>
<dbReference type="RefSeq" id="WP_221574342.1">
    <property type="nucleotide sequence ID" value="NZ_JAIGNK010000003.1"/>
</dbReference>
<accession>A0ABS7IZJ1</accession>
<sequence>MRRSKERWAPVATRDYARAAVVIITLVAIAAFSLAMRPAHENRAVVRVSLDRIPEERVVEFGHEMPRITLMSPVEPEVPLAEVTIPSTGTAPAAAPSAPPRPALAAAAPRRPAARRAERPDLVPDANGVLPIDFSLPEGVSARDGGVGVAKTLASEGGAATGLTIFLIGGSLIEVDRAELLAALAQLGAADKAGRVPPAGESGRLSLDRVRTAGLDLRYDAIHDRLVLRP</sequence>
<comment type="caution">
    <text evidence="2">The sequence shown here is derived from an EMBL/GenBank/DDBJ whole genome shotgun (WGS) entry which is preliminary data.</text>
</comment>
<gene>
    <name evidence="2" type="ORF">K3152_12100</name>
</gene>
<feature type="region of interest" description="Disordered" evidence="1">
    <location>
        <begin position="87"/>
        <end position="120"/>
    </location>
</feature>